<proteinExistence type="predicted"/>
<comment type="caution">
    <text evidence="1">The sequence shown here is derived from an EMBL/GenBank/DDBJ whole genome shotgun (WGS) entry which is preliminary data.</text>
</comment>
<gene>
    <name evidence="1" type="ORF">GLS40_05245</name>
</gene>
<protein>
    <submittedName>
        <fullName evidence="1">DUF4198 domain-containing protein</fullName>
    </submittedName>
</protein>
<dbReference type="Proteomes" id="UP000443843">
    <property type="component" value="Unassembled WGS sequence"/>
</dbReference>
<dbReference type="Pfam" id="PF10670">
    <property type="entry name" value="DUF4198"/>
    <property type="match status" value="1"/>
</dbReference>
<dbReference type="AlphaFoldDB" id="A0A844W9A4"/>
<organism evidence="1 2">
    <name type="scientific">Pseudooceanicola pacificus</name>
    <dbReference type="NCBI Taxonomy" id="2676438"/>
    <lineage>
        <taxon>Bacteria</taxon>
        <taxon>Pseudomonadati</taxon>
        <taxon>Pseudomonadota</taxon>
        <taxon>Alphaproteobacteria</taxon>
        <taxon>Rhodobacterales</taxon>
        <taxon>Paracoccaceae</taxon>
        <taxon>Pseudooceanicola</taxon>
    </lineage>
</organism>
<keyword evidence="2" id="KW-1185">Reference proteome</keyword>
<evidence type="ECO:0000313" key="1">
    <source>
        <dbReference type="EMBL" id="MWB77423.1"/>
    </source>
</evidence>
<dbReference type="RefSeq" id="WP_160381678.1">
    <property type="nucleotide sequence ID" value="NZ_WNXQ01000002.1"/>
</dbReference>
<accession>A0A844W9A4</accession>
<dbReference type="EMBL" id="WNXQ01000002">
    <property type="protein sequence ID" value="MWB77423.1"/>
    <property type="molecule type" value="Genomic_DNA"/>
</dbReference>
<dbReference type="InterPro" id="IPR019613">
    <property type="entry name" value="DUF4198"/>
</dbReference>
<sequence>MTSFAPLLRRIALSVPLTVGLCLTYTGALAHEFWIEPREFQVSPEEPVEADLKNGQEFKGVNLSWFDKRIDRMDMARGSDVAPILGRAGDIPAIALPPQDEGLLTLIYTSTPTILTYDDWETVMVFVEHKDFPWFVERHDARGLPHEDVREVYRRYCKSLIAVGAGAGADDDTGMPLEFIAQANPYTDDMSEGLPVLLLYNRSPVADGQVEVFDRAPDGTVEITRLRTDDKGYATIPVTPGHDYMLDHVVLREPPAWIAARDGVMWESLWANLTFQVPD</sequence>
<reference evidence="1 2" key="1">
    <citation type="submission" date="2019-11" db="EMBL/GenBank/DDBJ databases">
        <title>Pseudooceanicola pacifica sp. nov., isolated from deep-sea sediment of the Pacific Ocean.</title>
        <authorList>
            <person name="Lyu L."/>
        </authorList>
    </citation>
    <scope>NUCLEOTIDE SEQUENCE [LARGE SCALE GENOMIC DNA]</scope>
    <source>
        <strain evidence="1 2">216_PA32_1</strain>
    </source>
</reference>
<name>A0A844W9A4_9RHOB</name>
<evidence type="ECO:0000313" key="2">
    <source>
        <dbReference type="Proteomes" id="UP000443843"/>
    </source>
</evidence>